<reference evidence="1" key="1">
    <citation type="submission" date="2023-05" db="EMBL/GenBank/DDBJ databases">
        <title>Nepenthes gracilis genome sequencing.</title>
        <authorList>
            <person name="Fukushima K."/>
        </authorList>
    </citation>
    <scope>NUCLEOTIDE SEQUENCE</scope>
    <source>
        <strain evidence="1">SING2019-196</strain>
    </source>
</reference>
<sequence>MLKLAHGGLRCGEQMLLMIHGLMDSATVKTNVFIAFQPIWSLAEMLQVPSRVADAAVSLVDPLGVGLLTFAGTQHTQ</sequence>
<keyword evidence="2" id="KW-1185">Reference proteome</keyword>
<comment type="caution">
    <text evidence="1">The sequence shown here is derived from an EMBL/GenBank/DDBJ whole genome shotgun (WGS) entry which is preliminary data.</text>
</comment>
<protein>
    <submittedName>
        <fullName evidence="1">Uncharacterized protein</fullName>
    </submittedName>
</protein>
<dbReference type="EMBL" id="BSYO01000002">
    <property type="protein sequence ID" value="GMH00992.1"/>
    <property type="molecule type" value="Genomic_DNA"/>
</dbReference>
<dbReference type="AlphaFoldDB" id="A0AAD3RXB6"/>
<gene>
    <name evidence="1" type="ORF">Nepgr_002831</name>
</gene>
<name>A0AAD3RXB6_NEPGR</name>
<organism evidence="1 2">
    <name type="scientific">Nepenthes gracilis</name>
    <name type="common">Slender pitcher plant</name>
    <dbReference type="NCBI Taxonomy" id="150966"/>
    <lineage>
        <taxon>Eukaryota</taxon>
        <taxon>Viridiplantae</taxon>
        <taxon>Streptophyta</taxon>
        <taxon>Embryophyta</taxon>
        <taxon>Tracheophyta</taxon>
        <taxon>Spermatophyta</taxon>
        <taxon>Magnoliopsida</taxon>
        <taxon>eudicotyledons</taxon>
        <taxon>Gunneridae</taxon>
        <taxon>Pentapetalae</taxon>
        <taxon>Caryophyllales</taxon>
        <taxon>Nepenthaceae</taxon>
        <taxon>Nepenthes</taxon>
    </lineage>
</organism>
<evidence type="ECO:0000313" key="2">
    <source>
        <dbReference type="Proteomes" id="UP001279734"/>
    </source>
</evidence>
<proteinExistence type="predicted"/>
<dbReference type="Proteomes" id="UP001279734">
    <property type="component" value="Unassembled WGS sequence"/>
</dbReference>
<evidence type="ECO:0000313" key="1">
    <source>
        <dbReference type="EMBL" id="GMH00992.1"/>
    </source>
</evidence>
<accession>A0AAD3RXB6</accession>